<protein>
    <submittedName>
        <fullName evidence="1">Uncharacterized protein</fullName>
    </submittedName>
</protein>
<comment type="caution">
    <text evidence="1">The sequence shown here is derived from an EMBL/GenBank/DDBJ whole genome shotgun (WGS) entry which is preliminary data.</text>
</comment>
<organism evidence="1 2">
    <name type="scientific">Colletotrichum musicola</name>
    <dbReference type="NCBI Taxonomy" id="2175873"/>
    <lineage>
        <taxon>Eukaryota</taxon>
        <taxon>Fungi</taxon>
        <taxon>Dikarya</taxon>
        <taxon>Ascomycota</taxon>
        <taxon>Pezizomycotina</taxon>
        <taxon>Sordariomycetes</taxon>
        <taxon>Hypocreomycetidae</taxon>
        <taxon>Glomerellales</taxon>
        <taxon>Glomerellaceae</taxon>
        <taxon>Colletotrichum</taxon>
        <taxon>Colletotrichum orchidearum species complex</taxon>
    </lineage>
</organism>
<evidence type="ECO:0000313" key="1">
    <source>
        <dbReference type="EMBL" id="KAF6832333.1"/>
    </source>
</evidence>
<gene>
    <name evidence="1" type="ORF">CMUS01_06985</name>
</gene>
<proteinExistence type="predicted"/>
<dbReference type="Proteomes" id="UP000639643">
    <property type="component" value="Unassembled WGS sequence"/>
</dbReference>
<dbReference type="EMBL" id="WIGM01000240">
    <property type="protein sequence ID" value="KAF6832333.1"/>
    <property type="molecule type" value="Genomic_DNA"/>
</dbReference>
<accession>A0A8H6KJD6</accession>
<feature type="non-terminal residue" evidence="1">
    <location>
        <position position="130"/>
    </location>
</feature>
<evidence type="ECO:0000313" key="2">
    <source>
        <dbReference type="Proteomes" id="UP000639643"/>
    </source>
</evidence>
<dbReference type="AlphaFoldDB" id="A0A8H6KJD6"/>
<sequence length="130" mass="14760">MKGLVQRKGFTFAQFNEAFGGQDAMAKIVEGIFGDNWVSPDKYHEAAEQVEDTLTVIFYHLNDRADTYCILRGHDAFYDTLASELPTEGNLNADLLKGLEEAYVEARRAYQGRVSHDTRLVRAVDDWIKI</sequence>
<keyword evidence="2" id="KW-1185">Reference proteome</keyword>
<name>A0A8H6KJD6_9PEZI</name>
<reference evidence="1" key="1">
    <citation type="journal article" date="2020" name="Phytopathology">
        <title>Genome Sequence Resources of Colletotrichum truncatum, C. plurivorum, C. musicola, and C. sojae: Four Species Pathogenic to Soybean (Glycine max).</title>
        <authorList>
            <person name="Rogerio F."/>
            <person name="Boufleur T.R."/>
            <person name="Ciampi-Guillardi M."/>
            <person name="Sukno S.A."/>
            <person name="Thon M.R."/>
            <person name="Massola Junior N.S."/>
            <person name="Baroncelli R."/>
        </authorList>
    </citation>
    <scope>NUCLEOTIDE SEQUENCE</scope>
    <source>
        <strain evidence="1">LFN0074</strain>
    </source>
</reference>